<accession>A0A7J6X7L4</accession>
<feature type="compositionally biased region" description="Basic and acidic residues" evidence="2">
    <location>
        <begin position="42"/>
        <end position="52"/>
    </location>
</feature>
<feature type="region of interest" description="Disordered" evidence="2">
    <location>
        <begin position="42"/>
        <end position="75"/>
    </location>
</feature>
<dbReference type="EMBL" id="JABWDY010004621">
    <property type="protein sequence ID" value="KAF5205037.1"/>
    <property type="molecule type" value="Genomic_DNA"/>
</dbReference>
<protein>
    <submittedName>
        <fullName evidence="3">Uncharacterized protein</fullName>
    </submittedName>
</protein>
<proteinExistence type="predicted"/>
<evidence type="ECO:0000313" key="4">
    <source>
        <dbReference type="Proteomes" id="UP000554482"/>
    </source>
</evidence>
<feature type="coiled-coil region" evidence="1">
    <location>
        <begin position="2"/>
        <end position="29"/>
    </location>
</feature>
<organism evidence="3 4">
    <name type="scientific">Thalictrum thalictroides</name>
    <name type="common">Rue-anemone</name>
    <name type="synonym">Anemone thalictroides</name>
    <dbReference type="NCBI Taxonomy" id="46969"/>
    <lineage>
        <taxon>Eukaryota</taxon>
        <taxon>Viridiplantae</taxon>
        <taxon>Streptophyta</taxon>
        <taxon>Embryophyta</taxon>
        <taxon>Tracheophyta</taxon>
        <taxon>Spermatophyta</taxon>
        <taxon>Magnoliopsida</taxon>
        <taxon>Ranunculales</taxon>
        <taxon>Ranunculaceae</taxon>
        <taxon>Thalictroideae</taxon>
        <taxon>Thalictrum</taxon>
    </lineage>
</organism>
<sequence length="256" mass="28795">MVETRATELQVLIEERDNLREEVRTLRLQQGLRETDSHLEEVAEASENDHNLGCRATRPPPPRQQGLPRRPVTISSMGTQGRYYDEITTDDHKEEPAAVAKRAPPVDGFVNMILDGERDSNRQTKKNIRGFRQIQERNENGELAKPMIKDDRRAHRSEPIGFTAKNLEGVMVPHNDPLVITVMIGNCSVFKVLVDCGSDVDILFTRGLDQMRLSRECLQHSTGPIYGFSGGFFQPIGEITLPVTAGIKLCCQDSSW</sequence>
<dbReference type="OrthoDB" id="2919534at2759"/>
<name>A0A7J6X7L4_THATH</name>
<dbReference type="PANTHER" id="PTHR33240">
    <property type="entry name" value="OS08G0508500 PROTEIN"/>
    <property type="match status" value="1"/>
</dbReference>
<gene>
    <name evidence="3" type="ORF">FRX31_005375</name>
</gene>
<evidence type="ECO:0000256" key="2">
    <source>
        <dbReference type="SAM" id="MobiDB-lite"/>
    </source>
</evidence>
<comment type="caution">
    <text evidence="3">The sequence shown here is derived from an EMBL/GenBank/DDBJ whole genome shotgun (WGS) entry which is preliminary data.</text>
</comment>
<reference evidence="3 4" key="1">
    <citation type="submission" date="2020-06" db="EMBL/GenBank/DDBJ databases">
        <title>Transcriptomic and genomic resources for Thalictrum thalictroides and T. hernandezii: Facilitating candidate gene discovery in an emerging model plant lineage.</title>
        <authorList>
            <person name="Arias T."/>
            <person name="Riano-Pachon D.M."/>
            <person name="Di Stilio V.S."/>
        </authorList>
    </citation>
    <scope>NUCLEOTIDE SEQUENCE [LARGE SCALE GENOMIC DNA]</scope>
    <source>
        <strain evidence="4">cv. WT478/WT964</strain>
        <tissue evidence="3">Leaves</tissue>
    </source>
</reference>
<keyword evidence="4" id="KW-1185">Reference proteome</keyword>
<evidence type="ECO:0000313" key="3">
    <source>
        <dbReference type="EMBL" id="KAF5205037.1"/>
    </source>
</evidence>
<dbReference type="AlphaFoldDB" id="A0A7J6X7L4"/>
<dbReference type="Proteomes" id="UP000554482">
    <property type="component" value="Unassembled WGS sequence"/>
</dbReference>
<evidence type="ECO:0000256" key="1">
    <source>
        <dbReference type="SAM" id="Coils"/>
    </source>
</evidence>
<keyword evidence="1" id="KW-0175">Coiled coil</keyword>
<dbReference type="PANTHER" id="PTHR33240:SF15">
    <property type="entry name" value="GAG-PRO-LIKE PROTEIN"/>
    <property type="match status" value="1"/>
</dbReference>